<feature type="region of interest" description="Disordered" evidence="1">
    <location>
        <begin position="183"/>
        <end position="251"/>
    </location>
</feature>
<protein>
    <submittedName>
        <fullName evidence="2">5913_t:CDS:1</fullName>
    </submittedName>
</protein>
<gene>
    <name evidence="2" type="ORF">AGERDE_LOCUS5446</name>
</gene>
<evidence type="ECO:0000256" key="1">
    <source>
        <dbReference type="SAM" id="MobiDB-lite"/>
    </source>
</evidence>
<comment type="caution">
    <text evidence="2">The sequence shown here is derived from an EMBL/GenBank/DDBJ whole genome shotgun (WGS) entry which is preliminary data.</text>
</comment>
<keyword evidence="3" id="KW-1185">Reference proteome</keyword>
<organism evidence="2 3">
    <name type="scientific">Ambispora gerdemannii</name>
    <dbReference type="NCBI Taxonomy" id="144530"/>
    <lineage>
        <taxon>Eukaryota</taxon>
        <taxon>Fungi</taxon>
        <taxon>Fungi incertae sedis</taxon>
        <taxon>Mucoromycota</taxon>
        <taxon>Glomeromycotina</taxon>
        <taxon>Glomeromycetes</taxon>
        <taxon>Archaeosporales</taxon>
        <taxon>Ambisporaceae</taxon>
        <taxon>Ambispora</taxon>
    </lineage>
</organism>
<dbReference type="OrthoDB" id="10008801at2759"/>
<proteinExistence type="predicted"/>
<dbReference type="EMBL" id="CAJVPL010000735">
    <property type="protein sequence ID" value="CAG8525321.1"/>
    <property type="molecule type" value="Genomic_DNA"/>
</dbReference>
<name>A0A9N9AAN1_9GLOM</name>
<sequence length="275" mass="29642">MHAIQTVTPTSRTAAAILLLRRQQPSLHEKLWRSLSTFSSNSTLFAATTASLSHPTCTTLHATPRETSSFSGFANESFPPDHPFLKKLSSYPSVRSAIKELSEILISRGVNLTPGKRPGFGFFTKLMLDSEIREKLERLALEIKRAGLEEELTEFVKKYSAAGQFSSGLEALGSGGALVDFDDDKSTKPATGNKKSDGTNKSVVDTPSVIAISPTTTTTATSSVSMNGNEDAKPKSYVETPEERASKEATAKEAEVSRGMIAKFFGSLLALFGKK</sequence>
<accession>A0A9N9AAN1</accession>
<evidence type="ECO:0000313" key="2">
    <source>
        <dbReference type="EMBL" id="CAG8525321.1"/>
    </source>
</evidence>
<feature type="compositionally biased region" description="Low complexity" evidence="1">
    <location>
        <begin position="206"/>
        <end position="225"/>
    </location>
</feature>
<reference evidence="2" key="1">
    <citation type="submission" date="2021-06" db="EMBL/GenBank/DDBJ databases">
        <authorList>
            <person name="Kallberg Y."/>
            <person name="Tangrot J."/>
            <person name="Rosling A."/>
        </authorList>
    </citation>
    <scope>NUCLEOTIDE SEQUENCE</scope>
    <source>
        <strain evidence="2">MT106</strain>
    </source>
</reference>
<dbReference type="Proteomes" id="UP000789831">
    <property type="component" value="Unassembled WGS sequence"/>
</dbReference>
<feature type="compositionally biased region" description="Basic and acidic residues" evidence="1">
    <location>
        <begin position="230"/>
        <end position="251"/>
    </location>
</feature>
<dbReference type="AlphaFoldDB" id="A0A9N9AAN1"/>
<evidence type="ECO:0000313" key="3">
    <source>
        <dbReference type="Proteomes" id="UP000789831"/>
    </source>
</evidence>